<dbReference type="STRING" id="1867956.BJF95_14815"/>
<keyword evidence="3" id="KW-1185">Reference proteome</keyword>
<feature type="region of interest" description="Disordered" evidence="1">
    <location>
        <begin position="39"/>
        <end position="102"/>
    </location>
</feature>
<dbReference type="Proteomes" id="UP000186894">
    <property type="component" value="Unassembled WGS sequence"/>
</dbReference>
<evidence type="ECO:0000256" key="1">
    <source>
        <dbReference type="SAM" id="MobiDB-lite"/>
    </source>
</evidence>
<sequence length="102" mass="11347">MSIENDRIRARAYELWQNDGCKQDRSVDYWLQAEQELQNAGETEAREGNSAPVVSYLNEKKRASQKPDSLESAIEETFPASDPMAISSPAVAGSPKKKSSTR</sequence>
<dbReference type="InterPro" id="IPR021327">
    <property type="entry name" value="DUF2934"/>
</dbReference>
<dbReference type="Pfam" id="PF11154">
    <property type="entry name" value="DUF2934"/>
    <property type="match status" value="1"/>
</dbReference>
<organism evidence="2 3">
    <name type="scientific">Rhizobium oryziradicis</name>
    <dbReference type="NCBI Taxonomy" id="1867956"/>
    <lineage>
        <taxon>Bacteria</taxon>
        <taxon>Pseudomonadati</taxon>
        <taxon>Pseudomonadota</taxon>
        <taxon>Alphaproteobacteria</taxon>
        <taxon>Hyphomicrobiales</taxon>
        <taxon>Rhizobiaceae</taxon>
        <taxon>Rhizobium/Agrobacterium group</taxon>
        <taxon>Rhizobium</taxon>
    </lineage>
</organism>
<evidence type="ECO:0008006" key="4">
    <source>
        <dbReference type="Google" id="ProtNLM"/>
    </source>
</evidence>
<protein>
    <recommendedName>
        <fullName evidence="4">DUF2934 domain-containing protein</fullName>
    </recommendedName>
</protein>
<comment type="caution">
    <text evidence="2">The sequence shown here is derived from an EMBL/GenBank/DDBJ whole genome shotgun (WGS) entry which is preliminary data.</text>
</comment>
<dbReference type="RefSeq" id="WP_075638448.1">
    <property type="nucleotide sequence ID" value="NZ_MKIM01000023.1"/>
</dbReference>
<dbReference type="AlphaFoldDB" id="A0A1Q8ZVD0"/>
<gene>
    <name evidence="2" type="ORF">BJF95_14815</name>
</gene>
<dbReference type="OrthoDB" id="8386901at2"/>
<proteinExistence type="predicted"/>
<dbReference type="EMBL" id="MKIM01000023">
    <property type="protein sequence ID" value="OLP45985.1"/>
    <property type="molecule type" value="Genomic_DNA"/>
</dbReference>
<evidence type="ECO:0000313" key="3">
    <source>
        <dbReference type="Proteomes" id="UP000186894"/>
    </source>
</evidence>
<accession>A0A1Q8ZVD0</accession>
<name>A0A1Q8ZVD0_9HYPH</name>
<evidence type="ECO:0000313" key="2">
    <source>
        <dbReference type="EMBL" id="OLP45985.1"/>
    </source>
</evidence>
<reference evidence="2 3" key="1">
    <citation type="submission" date="2016-09" db="EMBL/GenBank/DDBJ databases">
        <title>Rhizobium oryziradicis sp. nov., isolated from the root of rice.</title>
        <authorList>
            <person name="Zhao J."/>
            <person name="Zhang X."/>
        </authorList>
    </citation>
    <scope>NUCLEOTIDE SEQUENCE [LARGE SCALE GENOMIC DNA]</scope>
    <source>
        <strain evidence="2 3">N19</strain>
    </source>
</reference>